<protein>
    <recommendedName>
        <fullName evidence="5">FtsK domain-containing protein</fullName>
    </recommendedName>
</protein>
<feature type="binding site" evidence="3">
    <location>
        <begin position="578"/>
        <end position="585"/>
    </location>
    <ligand>
        <name>ATP</name>
        <dbReference type="ChEBI" id="CHEBI:30616"/>
    </ligand>
</feature>
<feature type="transmembrane region" description="Helical" evidence="4">
    <location>
        <begin position="244"/>
        <end position="262"/>
    </location>
</feature>
<evidence type="ECO:0000256" key="4">
    <source>
        <dbReference type="SAM" id="Phobius"/>
    </source>
</evidence>
<keyword evidence="1 3" id="KW-0547">Nucleotide-binding</keyword>
<keyword evidence="2 3" id="KW-0067">ATP-binding</keyword>
<evidence type="ECO:0000256" key="1">
    <source>
        <dbReference type="ARBA" id="ARBA00022741"/>
    </source>
</evidence>
<dbReference type="SUPFAM" id="SSF52540">
    <property type="entry name" value="P-loop containing nucleoside triphosphate hydrolases"/>
    <property type="match status" value="1"/>
</dbReference>
<dbReference type="InterPro" id="IPR002543">
    <property type="entry name" value="FtsK_dom"/>
</dbReference>
<evidence type="ECO:0000256" key="3">
    <source>
        <dbReference type="PROSITE-ProRule" id="PRU00289"/>
    </source>
</evidence>
<dbReference type="Proteomes" id="UP000523139">
    <property type="component" value="Unassembled WGS sequence"/>
</dbReference>
<evidence type="ECO:0000313" key="7">
    <source>
        <dbReference type="Proteomes" id="UP000523139"/>
    </source>
</evidence>
<keyword evidence="4" id="KW-1133">Transmembrane helix</keyword>
<comment type="caution">
    <text evidence="6">The sequence shown here is derived from an EMBL/GenBank/DDBJ whole genome shotgun (WGS) entry which is preliminary data.</text>
</comment>
<dbReference type="Gene3D" id="2.60.200.20">
    <property type="match status" value="1"/>
</dbReference>
<dbReference type="RefSeq" id="WP_168888455.1">
    <property type="nucleotide sequence ID" value="NZ_JABAHY010000018.1"/>
</dbReference>
<feature type="transmembrane region" description="Helical" evidence="4">
    <location>
        <begin position="220"/>
        <end position="238"/>
    </location>
</feature>
<dbReference type="EMBL" id="JABAHY010000018">
    <property type="protein sequence ID" value="NLS10972.1"/>
    <property type="molecule type" value="Genomic_DNA"/>
</dbReference>
<gene>
    <name evidence="6" type="ORF">HGQ17_13400</name>
</gene>
<organism evidence="6 7">
    <name type="scientific">Nesterenkonia sedimenti</name>
    <dbReference type="NCBI Taxonomy" id="1463632"/>
    <lineage>
        <taxon>Bacteria</taxon>
        <taxon>Bacillati</taxon>
        <taxon>Actinomycetota</taxon>
        <taxon>Actinomycetes</taxon>
        <taxon>Micrococcales</taxon>
        <taxon>Micrococcaceae</taxon>
        <taxon>Nesterenkonia</taxon>
    </lineage>
</organism>
<accession>A0A7X8YF56</accession>
<evidence type="ECO:0000313" key="6">
    <source>
        <dbReference type="EMBL" id="NLS10972.1"/>
    </source>
</evidence>
<dbReference type="InterPro" id="IPR050206">
    <property type="entry name" value="FtsK/SpoIIIE/SftA"/>
</dbReference>
<dbReference type="Gene3D" id="3.40.50.300">
    <property type="entry name" value="P-loop containing nucleotide triphosphate hydrolases"/>
    <property type="match status" value="2"/>
</dbReference>
<dbReference type="SMART" id="SM00382">
    <property type="entry name" value="AAA"/>
    <property type="match status" value="2"/>
</dbReference>
<dbReference type="PANTHER" id="PTHR22683:SF1">
    <property type="entry name" value="TYPE VII SECRETION SYSTEM PROTEIN ESSC"/>
    <property type="match status" value="1"/>
</dbReference>
<dbReference type="PROSITE" id="PS50901">
    <property type="entry name" value="FTSK"/>
    <property type="match status" value="1"/>
</dbReference>
<dbReference type="GO" id="GO:0003677">
    <property type="term" value="F:DNA binding"/>
    <property type="evidence" value="ECO:0007669"/>
    <property type="project" value="InterPro"/>
</dbReference>
<dbReference type="SUPFAM" id="SSF49879">
    <property type="entry name" value="SMAD/FHA domain"/>
    <property type="match status" value="1"/>
</dbReference>
<keyword evidence="4" id="KW-0472">Membrane</keyword>
<evidence type="ECO:0000259" key="5">
    <source>
        <dbReference type="PROSITE" id="PS50901"/>
    </source>
</evidence>
<dbReference type="InterPro" id="IPR003593">
    <property type="entry name" value="AAA+_ATPase"/>
</dbReference>
<dbReference type="GO" id="GO:0005524">
    <property type="term" value="F:ATP binding"/>
    <property type="evidence" value="ECO:0007669"/>
    <property type="project" value="UniProtKB-UniRule"/>
</dbReference>
<feature type="domain" description="FtsK" evidence="5">
    <location>
        <begin position="560"/>
        <end position="748"/>
    </location>
</feature>
<dbReference type="Pfam" id="PF01580">
    <property type="entry name" value="FtsK_SpoIIIE"/>
    <property type="match status" value="1"/>
</dbReference>
<dbReference type="CDD" id="cd00060">
    <property type="entry name" value="FHA"/>
    <property type="match status" value="1"/>
</dbReference>
<sequence length="1287" mass="136839">MSFAVTLVHTPGSISPARWQQLRAAAPGGFDHELRVVLKSSTGSPTGEGSIHGAALESALRAFLDHPAELQLSTAGHLLSELPAGSRHLHPGMVVRIAEEDTPLQPLRPPQLSLCVDTGPDAGRLIPLRRRQYSIGRGSVDIQISDPRLSREEGTLQVDRSGVRLRRSDAAETITSESELLLGSGRCQLAVSSPQPGPTVNWPPPRVPIGGNPPEGKQRMMLAFALVPLVAGLVLVMVTRMWFFLVFSAASALVAIGVYIHGARQRRRYRRKVREAADRWAEHVRRALACPGLVTSRLRAGLPSPTPTADCTPVVRLGTGELSAELDFGPSASNTEAYLRDLKQDCAVGIELTGGEMTHLQAPLRETLRICRWILVQLALNPQRPQVVLIDDGALAPPFVFRDLPWFRVQGSEMSDPGSETAEASAVTGEPALTDEPGVLVAISTVPESLIRQALQEGWHVILGEAAAIWDEVPGWSVDAAAEVLRIGPEGAAGYASGFRFEGIVESTLAEQLRLALRQIRSGSTTAGLPTACTLPLPQKLFTASAQQGLVAQLGRGAHGEREQLDLVSDGPHILLAGTTGAGKSELLKTLLLSLAADYPPSELALMLIDFKGGASFHRIAKLRHALGLVTDLSQAQAERTLEGIRSELLRREELFLAAGAGDYLEFRQLRPEDELPRIVVVIDEFRIFAHELPDQLDELMRLATLGRSLGLHLVLSTQRPQGVVTADIRANIGSSISLRVRTEEESRDVIGSPEAALISRLTPGRAVIRRAGEPPVPFQSAQLTSADAVPVAVPETTAGLARPASENTADDDAAAVIFHAAVAAGLAREHTPLLPDLPKTLSAEERLAPVHAESAVLLARLDDPARQLQSDLMLDPQIPTSFALLGESGAGAAAALAAVANQLALSPTPTDLYLLDGDRSLAEWADHRRTGAWLTEEDIPETEYLLDALVEELAARRLSGQRAQTPCVLIVTGYAQWHAAAQMNPGALEHQLGTLAAEGPAVGISVLIAGGRELAVSKLQGRIPARIYLPFGASEEVSYLWPALRSVDTLPGRGVLISATAASPGLALQLVSAAPEPAESHRGPAGVEALPAPAIRVRALPSNISASEITDSAESEEAAGVVVGVEQFTWEPARLRLSPVNLILGAPRTGKSTALELLAQQIPGAELITPLTQTPASLPEVLLVDDAQGCSEAQHQVIQQAVTAGVPVVATAQPSAAVFSQLPWAHAARLEGSNFILSPTARAQADAFAAMIPVLERPIPGRAVQLRPEGPRLIQWALPDHSLPSD</sequence>
<dbReference type="InterPro" id="IPR008984">
    <property type="entry name" value="SMAD_FHA_dom_sf"/>
</dbReference>
<keyword evidence="7" id="KW-1185">Reference proteome</keyword>
<proteinExistence type="predicted"/>
<dbReference type="InterPro" id="IPR027417">
    <property type="entry name" value="P-loop_NTPase"/>
</dbReference>
<keyword evidence="4" id="KW-0812">Transmembrane</keyword>
<evidence type="ECO:0000256" key="2">
    <source>
        <dbReference type="ARBA" id="ARBA00022840"/>
    </source>
</evidence>
<reference evidence="6 7" key="1">
    <citation type="submission" date="2020-04" db="EMBL/GenBank/DDBJ databases">
        <title>Nesterenkonia sp. nov., isolated from marine sediment.</title>
        <authorList>
            <person name="Zhang G."/>
        </authorList>
    </citation>
    <scope>NUCLEOTIDE SEQUENCE [LARGE SCALE GENOMIC DNA]</scope>
    <source>
        <strain evidence="6 7">MY13</strain>
    </source>
</reference>
<dbReference type="PANTHER" id="PTHR22683">
    <property type="entry name" value="SPORULATION PROTEIN RELATED"/>
    <property type="match status" value="1"/>
</dbReference>
<name>A0A7X8YF56_9MICC</name>